<evidence type="ECO:0000313" key="6">
    <source>
        <dbReference type="EMBL" id="MBB5193663.1"/>
    </source>
</evidence>
<gene>
    <name evidence="6" type="ORF">HNQ50_004423</name>
</gene>
<reference evidence="6 7" key="1">
    <citation type="submission" date="2020-08" db="EMBL/GenBank/DDBJ databases">
        <title>Genomic Encyclopedia of Type Strains, Phase IV (KMG-IV): sequencing the most valuable type-strain genomes for metagenomic binning, comparative biology and taxonomic classification.</title>
        <authorList>
            <person name="Goeker M."/>
        </authorList>
    </citation>
    <scope>NUCLEOTIDE SEQUENCE [LARGE SCALE GENOMIC DNA]</scope>
    <source>
        <strain evidence="6 7">DSM 18233</strain>
    </source>
</reference>
<dbReference type="Pfam" id="PF00126">
    <property type="entry name" value="HTH_1"/>
    <property type="match status" value="1"/>
</dbReference>
<evidence type="ECO:0000256" key="1">
    <source>
        <dbReference type="ARBA" id="ARBA00009437"/>
    </source>
</evidence>
<dbReference type="InterPro" id="IPR036390">
    <property type="entry name" value="WH_DNA-bd_sf"/>
</dbReference>
<evidence type="ECO:0000256" key="2">
    <source>
        <dbReference type="ARBA" id="ARBA00023015"/>
    </source>
</evidence>
<comment type="similarity">
    <text evidence="1">Belongs to the LysR transcriptional regulatory family.</text>
</comment>
<dbReference type="InterPro" id="IPR036388">
    <property type="entry name" value="WH-like_DNA-bd_sf"/>
</dbReference>
<evidence type="ECO:0000259" key="5">
    <source>
        <dbReference type="PROSITE" id="PS50931"/>
    </source>
</evidence>
<dbReference type="GO" id="GO:0000976">
    <property type="term" value="F:transcription cis-regulatory region binding"/>
    <property type="evidence" value="ECO:0007669"/>
    <property type="project" value="TreeGrafter"/>
</dbReference>
<dbReference type="RefSeq" id="WP_184103566.1">
    <property type="nucleotide sequence ID" value="NZ_JACHHN010000013.1"/>
</dbReference>
<dbReference type="GO" id="GO:0003700">
    <property type="term" value="F:DNA-binding transcription factor activity"/>
    <property type="evidence" value="ECO:0007669"/>
    <property type="project" value="InterPro"/>
</dbReference>
<evidence type="ECO:0000313" key="7">
    <source>
        <dbReference type="Proteomes" id="UP000543030"/>
    </source>
</evidence>
<dbReference type="PRINTS" id="PR00039">
    <property type="entry name" value="HTHLYSR"/>
</dbReference>
<keyword evidence="7" id="KW-1185">Reference proteome</keyword>
<dbReference type="InterPro" id="IPR000847">
    <property type="entry name" value="LysR_HTH_N"/>
</dbReference>
<dbReference type="SUPFAM" id="SSF53850">
    <property type="entry name" value="Periplasmic binding protein-like II"/>
    <property type="match status" value="1"/>
</dbReference>
<dbReference type="SUPFAM" id="SSF46785">
    <property type="entry name" value="Winged helix' DNA-binding domain"/>
    <property type="match status" value="1"/>
</dbReference>
<evidence type="ECO:0000256" key="3">
    <source>
        <dbReference type="ARBA" id="ARBA00023125"/>
    </source>
</evidence>
<dbReference type="Proteomes" id="UP000543030">
    <property type="component" value="Unassembled WGS sequence"/>
</dbReference>
<dbReference type="PANTHER" id="PTHR30126:SF91">
    <property type="entry name" value="LYSR FAMILY TRANSCRIPTIONAL REGULATOR"/>
    <property type="match status" value="1"/>
</dbReference>
<keyword evidence="3 6" id="KW-0238">DNA-binding</keyword>
<accession>A0A840RNB9</accession>
<dbReference type="Gene3D" id="3.40.190.290">
    <property type="match status" value="1"/>
</dbReference>
<dbReference type="PROSITE" id="PS50931">
    <property type="entry name" value="HTH_LYSR"/>
    <property type="match status" value="1"/>
</dbReference>
<comment type="caution">
    <text evidence="6">The sequence shown here is derived from an EMBL/GenBank/DDBJ whole genome shotgun (WGS) entry which is preliminary data.</text>
</comment>
<keyword evidence="2" id="KW-0805">Transcription regulation</keyword>
<name>A0A840RNB9_9NEIS</name>
<dbReference type="Gene3D" id="1.10.10.10">
    <property type="entry name" value="Winged helix-like DNA-binding domain superfamily/Winged helix DNA-binding domain"/>
    <property type="match status" value="1"/>
</dbReference>
<protein>
    <submittedName>
        <fullName evidence="6">DNA-binding transcriptional LysR family regulator</fullName>
    </submittedName>
</protein>
<organism evidence="6 7">
    <name type="scientific">Silvimonas terrae</name>
    <dbReference type="NCBI Taxonomy" id="300266"/>
    <lineage>
        <taxon>Bacteria</taxon>
        <taxon>Pseudomonadati</taxon>
        <taxon>Pseudomonadota</taxon>
        <taxon>Betaproteobacteria</taxon>
        <taxon>Neisseriales</taxon>
        <taxon>Chitinibacteraceae</taxon>
        <taxon>Silvimonas</taxon>
    </lineage>
</organism>
<dbReference type="InterPro" id="IPR005119">
    <property type="entry name" value="LysR_subst-bd"/>
</dbReference>
<dbReference type="AlphaFoldDB" id="A0A840RNB9"/>
<dbReference type="EMBL" id="JACHHN010000013">
    <property type="protein sequence ID" value="MBB5193663.1"/>
    <property type="molecule type" value="Genomic_DNA"/>
</dbReference>
<dbReference type="PANTHER" id="PTHR30126">
    <property type="entry name" value="HTH-TYPE TRANSCRIPTIONAL REGULATOR"/>
    <property type="match status" value="1"/>
</dbReference>
<sequence>MNLERISLEQLRVFTEVVRAGSFLAAAKAIGRTQSAVSYTVATLEQQLGIQLFDRSQYRPKLTPTGEALLGDAHAILERVDRLQARASAIEHGLEAELALAVDVYFPLSRLLDCLNDFRATFPGVTFRLYVEALGAVAERVLAGSAQLGILATLPELPPGLDGFSMPPIRVLAVASPDHPLVKYAGALDRASLQEHVQLVLTDRSALTEGRDYGVISPTTWRLSDLGVKHAMLLASMGWGYMPIHWVEDDLAAGRLVALPLDMQPQGGMQLAMHVATRIGQPVGPALRWWMERLRRSERHAG</sequence>
<dbReference type="FunFam" id="1.10.10.10:FF:000001">
    <property type="entry name" value="LysR family transcriptional regulator"/>
    <property type="match status" value="1"/>
</dbReference>
<dbReference type="Pfam" id="PF03466">
    <property type="entry name" value="LysR_substrate"/>
    <property type="match status" value="1"/>
</dbReference>
<feature type="domain" description="HTH lysR-type" evidence="5">
    <location>
        <begin position="6"/>
        <end position="63"/>
    </location>
</feature>
<proteinExistence type="inferred from homology"/>
<evidence type="ECO:0000256" key="4">
    <source>
        <dbReference type="ARBA" id="ARBA00023163"/>
    </source>
</evidence>
<keyword evidence="4" id="KW-0804">Transcription</keyword>